<proteinExistence type="predicted"/>
<evidence type="ECO:0000256" key="4">
    <source>
        <dbReference type="ARBA" id="ARBA00022771"/>
    </source>
</evidence>
<feature type="domain" description="C2H2-type" evidence="11">
    <location>
        <begin position="443"/>
        <end position="470"/>
    </location>
</feature>
<feature type="domain" description="C2H2-type" evidence="11">
    <location>
        <begin position="637"/>
        <end position="659"/>
    </location>
</feature>
<dbReference type="AlphaFoldDB" id="A0AAW1V4M2"/>
<dbReference type="Proteomes" id="UP001431783">
    <property type="component" value="Unassembled WGS sequence"/>
</dbReference>
<keyword evidence="2" id="KW-0479">Metal-binding</keyword>
<keyword evidence="4 9" id="KW-0863">Zinc-finger</keyword>
<keyword evidence="13" id="KW-1185">Reference proteome</keyword>
<evidence type="ECO:0000256" key="3">
    <source>
        <dbReference type="ARBA" id="ARBA00022737"/>
    </source>
</evidence>
<evidence type="ECO:0000259" key="11">
    <source>
        <dbReference type="PROSITE" id="PS50157"/>
    </source>
</evidence>
<accession>A0AAW1V4M2</accession>
<dbReference type="Pfam" id="PF13912">
    <property type="entry name" value="zf-C2H2_6"/>
    <property type="match status" value="1"/>
</dbReference>
<evidence type="ECO:0000313" key="13">
    <source>
        <dbReference type="Proteomes" id="UP001431783"/>
    </source>
</evidence>
<keyword evidence="7" id="KW-0804">Transcription</keyword>
<evidence type="ECO:0000256" key="1">
    <source>
        <dbReference type="ARBA" id="ARBA00004123"/>
    </source>
</evidence>
<dbReference type="Pfam" id="PF12874">
    <property type="entry name" value="zf-met"/>
    <property type="match status" value="1"/>
</dbReference>
<dbReference type="PANTHER" id="PTHR47772">
    <property type="entry name" value="ZINC FINGER PROTEIN 200"/>
    <property type="match status" value="1"/>
</dbReference>
<comment type="caution">
    <text evidence="12">The sequence shown here is derived from an EMBL/GenBank/DDBJ whole genome shotgun (WGS) entry which is preliminary data.</text>
</comment>
<evidence type="ECO:0000313" key="12">
    <source>
        <dbReference type="EMBL" id="KAK9890636.1"/>
    </source>
</evidence>
<dbReference type="EMBL" id="JARQZJ010000126">
    <property type="protein sequence ID" value="KAK9890636.1"/>
    <property type="molecule type" value="Genomic_DNA"/>
</dbReference>
<gene>
    <name evidence="12" type="ORF">WA026_011996</name>
</gene>
<evidence type="ECO:0000256" key="6">
    <source>
        <dbReference type="ARBA" id="ARBA00023015"/>
    </source>
</evidence>
<name>A0AAW1V4M2_9CUCU</name>
<feature type="domain" description="C2H2-type" evidence="11">
    <location>
        <begin position="216"/>
        <end position="244"/>
    </location>
</feature>
<dbReference type="GO" id="GO:0008270">
    <property type="term" value="F:zinc ion binding"/>
    <property type="evidence" value="ECO:0007669"/>
    <property type="project" value="UniProtKB-KW"/>
</dbReference>
<evidence type="ECO:0000256" key="8">
    <source>
        <dbReference type="ARBA" id="ARBA00023242"/>
    </source>
</evidence>
<dbReference type="Pfam" id="PF00096">
    <property type="entry name" value="zf-C2H2"/>
    <property type="match status" value="1"/>
</dbReference>
<dbReference type="InterPro" id="IPR036236">
    <property type="entry name" value="Znf_C2H2_sf"/>
</dbReference>
<feature type="region of interest" description="Disordered" evidence="10">
    <location>
        <begin position="316"/>
        <end position="338"/>
    </location>
</feature>
<evidence type="ECO:0000256" key="7">
    <source>
        <dbReference type="ARBA" id="ARBA00023163"/>
    </source>
</evidence>
<keyword evidence="6" id="KW-0805">Transcription regulation</keyword>
<keyword evidence="8" id="KW-0539">Nucleus</keyword>
<feature type="region of interest" description="Disordered" evidence="10">
    <location>
        <begin position="69"/>
        <end position="91"/>
    </location>
</feature>
<dbReference type="SUPFAM" id="SSF57667">
    <property type="entry name" value="beta-beta-alpha zinc fingers"/>
    <property type="match status" value="2"/>
</dbReference>
<protein>
    <recommendedName>
        <fullName evidence="11">C2H2-type domain-containing protein</fullName>
    </recommendedName>
</protein>
<evidence type="ECO:0000256" key="5">
    <source>
        <dbReference type="ARBA" id="ARBA00022833"/>
    </source>
</evidence>
<evidence type="ECO:0000256" key="10">
    <source>
        <dbReference type="SAM" id="MobiDB-lite"/>
    </source>
</evidence>
<dbReference type="GO" id="GO:0005634">
    <property type="term" value="C:nucleus"/>
    <property type="evidence" value="ECO:0007669"/>
    <property type="project" value="UniProtKB-SubCell"/>
</dbReference>
<dbReference type="InterPro" id="IPR050636">
    <property type="entry name" value="C2H2-ZF_domain-containing"/>
</dbReference>
<feature type="compositionally biased region" description="Polar residues" evidence="10">
    <location>
        <begin position="321"/>
        <end position="338"/>
    </location>
</feature>
<evidence type="ECO:0000256" key="9">
    <source>
        <dbReference type="PROSITE-ProRule" id="PRU00042"/>
    </source>
</evidence>
<dbReference type="PANTHER" id="PTHR47772:SF7">
    <property type="entry name" value="ZINC FINGER PROTEIN 160"/>
    <property type="match status" value="1"/>
</dbReference>
<evidence type="ECO:0000256" key="2">
    <source>
        <dbReference type="ARBA" id="ARBA00022723"/>
    </source>
</evidence>
<comment type="subcellular location">
    <subcellularLocation>
        <location evidence="1">Nucleus</location>
    </subcellularLocation>
</comment>
<sequence>MGECLIGEDQIKIEQCDIREVKAEPYDYETAYEHSVDISDGLTTGLTCGQEYDDKLDVDEECFNYTKVQREERSEGSTDEEQSNIPKSSNRQVLDNVKLDNGMVKSLSTSISTKNFTAIEINYKNNCKNLMLMYHTRVCMCHNNNYSSIAELFNHLRVYNPWMPLHTCFHCMITFRNRSSYTKHMKNCRMDTLDRLTKLSNLKSRDQLKIRLYQNYQCVECQLIFSFHDDFRKHADENHIVHNPPYFCRCRQIFNSKERYRDHIYVSCMVKYFCDLCSLSLKSSNDFILHAEENHDNSEDVVENYKYSQNKRHIMKKNDNNDSQNLNSTESGVTVSSKMQRRYDDPQVCNICYLVCDDSLQLMNHKLSHGVFTGERQYVTPLPISKSTPNSKQYTVKRGLLDHNRTDYINDRPNKFRKRSNTKIVSKEDMLFKNSDSTKQFRFPCDICAKRFSTKRALKEHQQNHIAKEGIENKKLSTSSGIKFKSQDASLHKKESTEEVQTLTCYKTNEINISADFHVDQNLSLRNVSASFGVSYELQDELVQKLSAKKQRKTFICKLCPKNFKSQQAVNAHTGWHKRLTKGLLKAVKTIKPQSTPVKQDKTDFLCSHCHLELPNDTALKVHFLERHGNMAAYLTPRCETCNREFATISEYENHKNLHQIVENPKVFTEFKCSSCGIVFEKKISLLNHSRVHKRQKSFIGNPKPLFFCSICKIGFQTKKDLKAHNFAINH</sequence>
<feature type="domain" description="C2H2-type" evidence="11">
    <location>
        <begin position="671"/>
        <end position="698"/>
    </location>
</feature>
<dbReference type="InterPro" id="IPR013087">
    <property type="entry name" value="Znf_C2H2_type"/>
</dbReference>
<organism evidence="12 13">
    <name type="scientific">Henosepilachna vigintioctopunctata</name>
    <dbReference type="NCBI Taxonomy" id="420089"/>
    <lineage>
        <taxon>Eukaryota</taxon>
        <taxon>Metazoa</taxon>
        <taxon>Ecdysozoa</taxon>
        <taxon>Arthropoda</taxon>
        <taxon>Hexapoda</taxon>
        <taxon>Insecta</taxon>
        <taxon>Pterygota</taxon>
        <taxon>Neoptera</taxon>
        <taxon>Endopterygota</taxon>
        <taxon>Coleoptera</taxon>
        <taxon>Polyphaga</taxon>
        <taxon>Cucujiformia</taxon>
        <taxon>Coccinelloidea</taxon>
        <taxon>Coccinellidae</taxon>
        <taxon>Epilachninae</taxon>
        <taxon>Epilachnini</taxon>
        <taxon>Henosepilachna</taxon>
    </lineage>
</organism>
<dbReference type="PROSITE" id="PS00028">
    <property type="entry name" value="ZINC_FINGER_C2H2_1"/>
    <property type="match status" value="7"/>
</dbReference>
<dbReference type="Gene3D" id="3.30.160.60">
    <property type="entry name" value="Classic Zinc Finger"/>
    <property type="match status" value="3"/>
</dbReference>
<dbReference type="SMART" id="SM00355">
    <property type="entry name" value="ZnF_C2H2"/>
    <property type="match status" value="10"/>
</dbReference>
<keyword evidence="5" id="KW-0862">Zinc</keyword>
<keyword evidence="3" id="KW-0677">Repeat</keyword>
<reference evidence="12 13" key="1">
    <citation type="submission" date="2023-03" db="EMBL/GenBank/DDBJ databases">
        <title>Genome insight into feeding habits of ladybird beetles.</title>
        <authorList>
            <person name="Li H.-S."/>
            <person name="Huang Y.-H."/>
            <person name="Pang H."/>
        </authorList>
    </citation>
    <scope>NUCLEOTIDE SEQUENCE [LARGE SCALE GENOMIC DNA]</scope>
    <source>
        <strain evidence="12">SYSU_2023b</strain>
        <tissue evidence="12">Whole body</tissue>
    </source>
</reference>
<dbReference type="PROSITE" id="PS50157">
    <property type="entry name" value="ZINC_FINGER_C2H2_2"/>
    <property type="match status" value="4"/>
</dbReference>